<evidence type="ECO:0000256" key="2">
    <source>
        <dbReference type="ARBA" id="ARBA00023235"/>
    </source>
</evidence>
<dbReference type="Gene3D" id="3.40.50.1240">
    <property type="entry name" value="Phosphoglycerate mutase-like"/>
    <property type="match status" value="1"/>
</dbReference>
<dbReference type="PRINTS" id="PR00991">
    <property type="entry name" value="6PFRUCTKNASE"/>
</dbReference>
<evidence type="ECO:0000313" key="5">
    <source>
        <dbReference type="EMBL" id="WAV91771.1"/>
    </source>
</evidence>
<dbReference type="GO" id="GO:0006003">
    <property type="term" value="P:fructose 2,6-bisphosphate metabolic process"/>
    <property type="evidence" value="ECO:0007669"/>
    <property type="project" value="InterPro"/>
</dbReference>
<dbReference type="SUPFAM" id="SSF53254">
    <property type="entry name" value="Phosphoglycerate mutase-like"/>
    <property type="match status" value="1"/>
</dbReference>
<dbReference type="PANTHER" id="PTHR48100:SF1">
    <property type="entry name" value="HISTIDINE PHOSPHATASE FAMILY PROTEIN-RELATED"/>
    <property type="match status" value="1"/>
</dbReference>
<name>A0A9E9NTX2_9BURK</name>
<dbReference type="InterPro" id="IPR029033">
    <property type="entry name" value="His_PPase_superfam"/>
</dbReference>
<dbReference type="SMART" id="SM00855">
    <property type="entry name" value="PGAM"/>
    <property type="match status" value="1"/>
</dbReference>
<dbReference type="CDD" id="cd07067">
    <property type="entry name" value="HP_PGM_like"/>
    <property type="match status" value="1"/>
</dbReference>
<evidence type="ECO:0000256" key="3">
    <source>
        <dbReference type="PIRSR" id="PIRSR613078-1"/>
    </source>
</evidence>
<dbReference type="InterPro" id="IPR001345">
    <property type="entry name" value="PG/BPGM_mutase_AS"/>
</dbReference>
<proteinExistence type="predicted"/>
<dbReference type="PANTHER" id="PTHR48100">
    <property type="entry name" value="BROAD-SPECIFICITY PHOSPHATASE YOR283W-RELATED"/>
    <property type="match status" value="1"/>
</dbReference>
<evidence type="ECO:0000256" key="4">
    <source>
        <dbReference type="PIRSR" id="PIRSR613078-2"/>
    </source>
</evidence>
<feature type="active site" description="Proton donor/acceptor" evidence="3">
    <location>
        <position position="85"/>
    </location>
</feature>
<organism evidence="5">
    <name type="scientific">Oxalobacter aliiformigenes</name>
    <dbReference type="NCBI Taxonomy" id="2946593"/>
    <lineage>
        <taxon>Bacteria</taxon>
        <taxon>Pseudomonadati</taxon>
        <taxon>Pseudomonadota</taxon>
        <taxon>Betaproteobacteria</taxon>
        <taxon>Burkholderiales</taxon>
        <taxon>Oxalobacteraceae</taxon>
        <taxon>Oxalobacter</taxon>
    </lineage>
</organism>
<feature type="binding site" evidence="4">
    <location>
        <position position="61"/>
    </location>
    <ligand>
        <name>substrate</name>
    </ligand>
</feature>
<dbReference type="Proteomes" id="UP001164819">
    <property type="component" value="Chromosome"/>
</dbReference>
<reference evidence="5" key="1">
    <citation type="journal article" date="2022" name="Front. Microbiol.">
        <title>New perspectives on an old grouping: The genomic and phenotypic variability of Oxalobacter formigenes and the implications for calcium oxalate stone prevention.</title>
        <authorList>
            <person name="Chmiel J.A."/>
            <person name="Carr C."/>
            <person name="Stuivenberg G.A."/>
            <person name="Venema R."/>
            <person name="Chanyi R.M."/>
            <person name="Al K.F."/>
            <person name="Giguere D."/>
            <person name="Say H."/>
            <person name="Akouris P.P."/>
            <person name="Dominguez Romero S.A."/>
            <person name="Kwong A."/>
            <person name="Tai V."/>
            <person name="Koval S.F."/>
            <person name="Razvi H."/>
            <person name="Bjazevic J."/>
            <person name="Burton J.P."/>
        </authorList>
    </citation>
    <scope>NUCLEOTIDE SEQUENCE</scope>
    <source>
        <strain evidence="5">OxK</strain>
    </source>
</reference>
<dbReference type="InterPro" id="IPR003094">
    <property type="entry name" value="6Pfruct_kin"/>
</dbReference>
<dbReference type="EMBL" id="CP098251">
    <property type="protein sequence ID" value="WAV91771.1"/>
    <property type="molecule type" value="Genomic_DNA"/>
</dbReference>
<dbReference type="RefSeq" id="WP_269316180.1">
    <property type="nucleotide sequence ID" value="NZ_CP098251.1"/>
</dbReference>
<gene>
    <name evidence="5" type="ORF">NB646_03235</name>
</gene>
<dbReference type="InterPro" id="IPR013078">
    <property type="entry name" value="His_Pase_superF_clade-1"/>
</dbReference>
<accession>A0A9E9NTX2</accession>
<feature type="binding site" evidence="4">
    <location>
        <begin position="85"/>
        <end position="88"/>
    </location>
    <ligand>
        <name>substrate</name>
    </ligand>
</feature>
<dbReference type="GO" id="GO:0005737">
    <property type="term" value="C:cytoplasm"/>
    <property type="evidence" value="ECO:0007669"/>
    <property type="project" value="TreeGrafter"/>
</dbReference>
<keyword evidence="2" id="KW-0413">Isomerase</keyword>
<dbReference type="AlphaFoldDB" id="A0A9E9NTX2"/>
<dbReference type="GO" id="GO:0005524">
    <property type="term" value="F:ATP binding"/>
    <property type="evidence" value="ECO:0007669"/>
    <property type="project" value="InterPro"/>
</dbReference>
<dbReference type="PROSITE" id="PS00175">
    <property type="entry name" value="PG_MUTASE"/>
    <property type="match status" value="1"/>
</dbReference>
<sequence>MTQPTDILIIRHGQTAWNTQKRLQGHSDIPLNENGRLQAVTLAKILRDEPLDAIFSSDLQRAYQTAYEIAKIHNLPVHQDRSFRERCYGICEGMKDGEIREAYPESYKAWYAADPDHFFPDGERKTESPRQFHHRAVNAIREAATRYPGKKIAIVTHFGVIETAYRTAQNIPLGTHCRMPVLNTSINRFRWTGGTLELLQWGEASHLEEGRKPPVDYYRHY</sequence>
<dbReference type="InterPro" id="IPR050275">
    <property type="entry name" value="PGM_Phosphatase"/>
</dbReference>
<evidence type="ECO:0000256" key="1">
    <source>
        <dbReference type="ARBA" id="ARBA00023152"/>
    </source>
</evidence>
<dbReference type="Pfam" id="PF00300">
    <property type="entry name" value="His_Phos_1"/>
    <property type="match status" value="1"/>
</dbReference>
<dbReference type="GO" id="GO:0016791">
    <property type="term" value="F:phosphatase activity"/>
    <property type="evidence" value="ECO:0007669"/>
    <property type="project" value="TreeGrafter"/>
</dbReference>
<keyword evidence="1" id="KW-0324">Glycolysis</keyword>
<protein>
    <submittedName>
        <fullName evidence="5">Histidine phosphatase family protein</fullName>
    </submittedName>
</protein>
<feature type="binding site" evidence="4">
    <location>
        <begin position="11"/>
        <end position="18"/>
    </location>
    <ligand>
        <name>substrate</name>
    </ligand>
</feature>
<feature type="active site" description="Tele-phosphohistidine intermediate" evidence="3">
    <location>
        <position position="12"/>
    </location>
</feature>